<dbReference type="InterPro" id="IPR002059">
    <property type="entry name" value="CSP_DNA-bd"/>
</dbReference>
<dbReference type="InterPro" id="IPR012156">
    <property type="entry name" value="Cold_shock_CspA"/>
</dbReference>
<dbReference type="PANTHER" id="PTHR11544">
    <property type="entry name" value="COLD SHOCK DOMAIN CONTAINING PROTEINS"/>
    <property type="match status" value="1"/>
</dbReference>
<feature type="domain" description="CSD" evidence="4">
    <location>
        <begin position="1"/>
        <end position="65"/>
    </location>
</feature>
<dbReference type="InterPro" id="IPR012340">
    <property type="entry name" value="NA-bd_OB-fold"/>
</dbReference>
<gene>
    <name evidence="5" type="ORF">DSCO28_53060</name>
</gene>
<dbReference type="GO" id="GO:0003676">
    <property type="term" value="F:nucleic acid binding"/>
    <property type="evidence" value="ECO:0007669"/>
    <property type="project" value="InterPro"/>
</dbReference>
<evidence type="ECO:0000313" key="5">
    <source>
        <dbReference type="EMBL" id="BBO84740.1"/>
    </source>
</evidence>
<evidence type="ECO:0000256" key="3">
    <source>
        <dbReference type="RuleBase" id="RU000408"/>
    </source>
</evidence>
<organism evidence="5 6">
    <name type="scientific">Desulfosarcina ovata subsp. sediminis</name>
    <dbReference type="NCBI Taxonomy" id="885957"/>
    <lineage>
        <taxon>Bacteria</taxon>
        <taxon>Pseudomonadati</taxon>
        <taxon>Thermodesulfobacteriota</taxon>
        <taxon>Desulfobacteria</taxon>
        <taxon>Desulfobacterales</taxon>
        <taxon>Desulfosarcinaceae</taxon>
        <taxon>Desulfosarcina</taxon>
    </lineage>
</organism>
<evidence type="ECO:0000256" key="2">
    <source>
        <dbReference type="ARBA" id="ARBA00022490"/>
    </source>
</evidence>
<dbReference type="CDD" id="cd04458">
    <property type="entry name" value="CSP_CDS"/>
    <property type="match status" value="1"/>
</dbReference>
<keyword evidence="2" id="KW-0963">Cytoplasm</keyword>
<dbReference type="PROSITE" id="PS51857">
    <property type="entry name" value="CSD_2"/>
    <property type="match status" value="1"/>
</dbReference>
<dbReference type="FunFam" id="2.40.50.140:FF:000006">
    <property type="entry name" value="Cold shock protein CspC"/>
    <property type="match status" value="1"/>
</dbReference>
<comment type="subcellular location">
    <subcellularLocation>
        <location evidence="1 3">Cytoplasm</location>
    </subcellularLocation>
</comment>
<evidence type="ECO:0000313" key="6">
    <source>
        <dbReference type="Proteomes" id="UP000425960"/>
    </source>
</evidence>
<dbReference type="RefSeq" id="WP_155312186.1">
    <property type="nucleotide sequence ID" value="NZ_AP021876.1"/>
</dbReference>
<dbReference type="PRINTS" id="PR00050">
    <property type="entry name" value="COLDSHOCK"/>
</dbReference>
<dbReference type="InterPro" id="IPR011129">
    <property type="entry name" value="CSD"/>
</dbReference>
<dbReference type="Gene3D" id="2.40.50.140">
    <property type="entry name" value="Nucleic acid-binding proteins"/>
    <property type="match status" value="1"/>
</dbReference>
<proteinExistence type="predicted"/>
<dbReference type="InterPro" id="IPR019844">
    <property type="entry name" value="CSD_CS"/>
</dbReference>
<protein>
    <submittedName>
        <fullName evidence="5">Cold-shock protein</fullName>
    </submittedName>
</protein>
<name>A0A5K7ZXA5_9BACT</name>
<evidence type="ECO:0000259" key="4">
    <source>
        <dbReference type="PROSITE" id="PS51857"/>
    </source>
</evidence>
<dbReference type="KEGG" id="dov:DSCO28_53060"/>
<reference evidence="5 6" key="1">
    <citation type="submission" date="2019-11" db="EMBL/GenBank/DDBJ databases">
        <title>Comparative genomics of hydrocarbon-degrading Desulfosarcina strains.</title>
        <authorList>
            <person name="Watanabe M."/>
            <person name="Kojima H."/>
            <person name="Fukui M."/>
        </authorList>
    </citation>
    <scope>NUCLEOTIDE SEQUENCE [LARGE SCALE GENOMIC DNA]</scope>
    <source>
        <strain evidence="5 6">28bB2T</strain>
    </source>
</reference>
<dbReference type="PIRSF" id="PIRSF002599">
    <property type="entry name" value="Cold_shock_A"/>
    <property type="match status" value="1"/>
</dbReference>
<dbReference type="Pfam" id="PF00313">
    <property type="entry name" value="CSD"/>
    <property type="match status" value="1"/>
</dbReference>
<dbReference type="Proteomes" id="UP000425960">
    <property type="component" value="Chromosome"/>
</dbReference>
<dbReference type="InterPro" id="IPR050181">
    <property type="entry name" value="Cold_shock_domain"/>
</dbReference>
<accession>A0A5K7ZXA5</accession>
<dbReference type="EMBL" id="AP021876">
    <property type="protein sequence ID" value="BBO84740.1"/>
    <property type="molecule type" value="Genomic_DNA"/>
</dbReference>
<dbReference type="AlphaFoldDB" id="A0A5K7ZXA5"/>
<dbReference type="SUPFAM" id="SSF50249">
    <property type="entry name" value="Nucleic acid-binding proteins"/>
    <property type="match status" value="1"/>
</dbReference>
<dbReference type="PROSITE" id="PS00352">
    <property type="entry name" value="CSD_1"/>
    <property type="match status" value="1"/>
</dbReference>
<sequence length="67" mass="7573">MANGTVKWFNDKKGYGFINEEQGRDIFVHFSAIDMPGFKTLAEGDMVIFEVEESDRGPEAKNVKKTT</sequence>
<dbReference type="SMART" id="SM00357">
    <property type="entry name" value="CSP"/>
    <property type="match status" value="1"/>
</dbReference>
<dbReference type="GO" id="GO:0005829">
    <property type="term" value="C:cytosol"/>
    <property type="evidence" value="ECO:0007669"/>
    <property type="project" value="UniProtKB-ARBA"/>
</dbReference>
<evidence type="ECO:0000256" key="1">
    <source>
        <dbReference type="ARBA" id="ARBA00004496"/>
    </source>
</evidence>